<evidence type="ECO:0000313" key="3">
    <source>
        <dbReference type="Proteomes" id="UP001497516"/>
    </source>
</evidence>
<dbReference type="EMBL" id="OZ034822">
    <property type="protein sequence ID" value="CAL1411953.1"/>
    <property type="molecule type" value="Genomic_DNA"/>
</dbReference>
<evidence type="ECO:0000313" key="2">
    <source>
        <dbReference type="EMBL" id="CAL1411953.1"/>
    </source>
</evidence>
<organism evidence="2 3">
    <name type="scientific">Linum trigynum</name>
    <dbReference type="NCBI Taxonomy" id="586398"/>
    <lineage>
        <taxon>Eukaryota</taxon>
        <taxon>Viridiplantae</taxon>
        <taxon>Streptophyta</taxon>
        <taxon>Embryophyta</taxon>
        <taxon>Tracheophyta</taxon>
        <taxon>Spermatophyta</taxon>
        <taxon>Magnoliopsida</taxon>
        <taxon>eudicotyledons</taxon>
        <taxon>Gunneridae</taxon>
        <taxon>Pentapetalae</taxon>
        <taxon>rosids</taxon>
        <taxon>fabids</taxon>
        <taxon>Malpighiales</taxon>
        <taxon>Linaceae</taxon>
        <taxon>Linum</taxon>
    </lineage>
</organism>
<dbReference type="Proteomes" id="UP001497516">
    <property type="component" value="Chromosome 9"/>
</dbReference>
<protein>
    <submittedName>
        <fullName evidence="2">Uncharacterized protein</fullName>
    </submittedName>
</protein>
<feature type="compositionally biased region" description="Low complexity" evidence="1">
    <location>
        <begin position="106"/>
        <end position="120"/>
    </location>
</feature>
<name>A0AAV2GQM6_9ROSI</name>
<keyword evidence="3" id="KW-1185">Reference proteome</keyword>
<evidence type="ECO:0000256" key="1">
    <source>
        <dbReference type="SAM" id="MobiDB-lite"/>
    </source>
</evidence>
<accession>A0AAV2GQM6</accession>
<feature type="region of interest" description="Disordered" evidence="1">
    <location>
        <begin position="84"/>
        <end position="120"/>
    </location>
</feature>
<reference evidence="2 3" key="1">
    <citation type="submission" date="2024-04" db="EMBL/GenBank/DDBJ databases">
        <authorList>
            <person name="Fracassetti M."/>
        </authorList>
    </citation>
    <scope>NUCLEOTIDE SEQUENCE [LARGE SCALE GENOMIC DNA]</scope>
</reference>
<proteinExistence type="predicted"/>
<gene>
    <name evidence="2" type="ORF">LTRI10_LOCUS51279</name>
</gene>
<dbReference type="AlphaFoldDB" id="A0AAV2GQM6"/>
<sequence>MTNPSSQLHLGSVLATSFIRDISGSRCYVTSLGPFIPHLTRHFNVDLECCKKEGLSTGFREDTLRTMKLLQVFRLFPYIEGLSLRPKVPPQEQPPTKAHGHRRRSATPPSSSSGIGPSTS</sequence>